<evidence type="ECO:0000256" key="1">
    <source>
        <dbReference type="SAM" id="MobiDB-lite"/>
    </source>
</evidence>
<dbReference type="AlphaFoldDB" id="A0AAD7J4M8"/>
<feature type="region of interest" description="Disordered" evidence="1">
    <location>
        <begin position="142"/>
        <end position="164"/>
    </location>
</feature>
<proteinExistence type="predicted"/>
<evidence type="ECO:0000313" key="2">
    <source>
        <dbReference type="EMBL" id="KAJ7756048.1"/>
    </source>
</evidence>
<evidence type="ECO:0000313" key="3">
    <source>
        <dbReference type="Proteomes" id="UP001215280"/>
    </source>
</evidence>
<dbReference type="EMBL" id="JARJLG010000062">
    <property type="protein sequence ID" value="KAJ7756048.1"/>
    <property type="molecule type" value="Genomic_DNA"/>
</dbReference>
<dbReference type="Proteomes" id="UP001215280">
    <property type="component" value="Unassembled WGS sequence"/>
</dbReference>
<accession>A0AAD7J4M8</accession>
<comment type="caution">
    <text evidence="2">The sequence shown here is derived from an EMBL/GenBank/DDBJ whole genome shotgun (WGS) entry which is preliminary data.</text>
</comment>
<protein>
    <submittedName>
        <fullName evidence="2">Uncharacterized protein</fullName>
    </submittedName>
</protein>
<name>A0AAD7J4M8_9AGAR</name>
<organism evidence="2 3">
    <name type="scientific">Mycena maculata</name>
    <dbReference type="NCBI Taxonomy" id="230809"/>
    <lineage>
        <taxon>Eukaryota</taxon>
        <taxon>Fungi</taxon>
        <taxon>Dikarya</taxon>
        <taxon>Basidiomycota</taxon>
        <taxon>Agaricomycotina</taxon>
        <taxon>Agaricomycetes</taxon>
        <taxon>Agaricomycetidae</taxon>
        <taxon>Agaricales</taxon>
        <taxon>Marasmiineae</taxon>
        <taxon>Mycenaceae</taxon>
        <taxon>Mycena</taxon>
    </lineage>
</organism>
<sequence>MGESCELDGRSYASCNFSYEARLDPMTGKKISVPSLSVGFAFGTHFWNTDVEGIPVHPPQVSSVNRHQIFIWVFDPQSKIPIQGFVLVFSTMVSDIRRKGQIEWDASLKIDIESGIASELEGGRKPHEDTSFFVGIVPMPQSGDKDKSPRLNPPPPVTLTPQPITSIGWDSKYAQWRDPVYPKLDKKFRPLEQGDASLVAYAIGSFPKEKEED</sequence>
<keyword evidence="3" id="KW-1185">Reference proteome</keyword>
<reference evidence="2" key="1">
    <citation type="submission" date="2023-03" db="EMBL/GenBank/DDBJ databases">
        <title>Massive genome expansion in bonnet fungi (Mycena s.s.) driven by repeated elements and novel gene families across ecological guilds.</title>
        <authorList>
            <consortium name="Lawrence Berkeley National Laboratory"/>
            <person name="Harder C.B."/>
            <person name="Miyauchi S."/>
            <person name="Viragh M."/>
            <person name="Kuo A."/>
            <person name="Thoen E."/>
            <person name="Andreopoulos B."/>
            <person name="Lu D."/>
            <person name="Skrede I."/>
            <person name="Drula E."/>
            <person name="Henrissat B."/>
            <person name="Morin E."/>
            <person name="Kohler A."/>
            <person name="Barry K."/>
            <person name="LaButti K."/>
            <person name="Morin E."/>
            <person name="Salamov A."/>
            <person name="Lipzen A."/>
            <person name="Mereny Z."/>
            <person name="Hegedus B."/>
            <person name="Baldrian P."/>
            <person name="Stursova M."/>
            <person name="Weitz H."/>
            <person name="Taylor A."/>
            <person name="Grigoriev I.V."/>
            <person name="Nagy L.G."/>
            <person name="Martin F."/>
            <person name="Kauserud H."/>
        </authorList>
    </citation>
    <scope>NUCLEOTIDE SEQUENCE</scope>
    <source>
        <strain evidence="2">CBHHK188m</strain>
    </source>
</reference>
<gene>
    <name evidence="2" type="ORF">DFH07DRAFT_482767</name>
</gene>